<dbReference type="InterPro" id="IPR025150">
    <property type="entry name" value="GH123_cat"/>
</dbReference>
<dbReference type="OMA" id="YTRDHRS"/>
<keyword evidence="3" id="KW-1185">Reference proteome</keyword>
<dbReference type="PANTHER" id="PTHR37193:SF1">
    <property type="entry name" value="ALPHA-1,6-MANNOSYL-GLYCOPROTEIN 2-BETA-N-ACETYLGLUCOSAMINYLTRANSFERASE"/>
    <property type="match status" value="1"/>
</dbReference>
<dbReference type="STRING" id="29655.A0A0K9NP85"/>
<organism evidence="2 3">
    <name type="scientific">Zostera marina</name>
    <name type="common">Eelgrass</name>
    <dbReference type="NCBI Taxonomy" id="29655"/>
    <lineage>
        <taxon>Eukaryota</taxon>
        <taxon>Viridiplantae</taxon>
        <taxon>Streptophyta</taxon>
        <taxon>Embryophyta</taxon>
        <taxon>Tracheophyta</taxon>
        <taxon>Spermatophyta</taxon>
        <taxon>Magnoliopsida</taxon>
        <taxon>Liliopsida</taxon>
        <taxon>Zosteraceae</taxon>
        <taxon>Zostera</taxon>
    </lineage>
</organism>
<dbReference type="AlphaFoldDB" id="A0A0K9NP85"/>
<protein>
    <recommendedName>
        <fullName evidence="1">Glycoside hydrolase 123 catalytic domain-containing protein</fullName>
    </recommendedName>
</protein>
<dbReference type="Proteomes" id="UP000036987">
    <property type="component" value="Unassembled WGS sequence"/>
</dbReference>
<dbReference type="Pfam" id="PF13320">
    <property type="entry name" value="GH123_cat"/>
    <property type="match status" value="1"/>
</dbReference>
<comment type="caution">
    <text evidence="2">The sequence shown here is derived from an EMBL/GenBank/DDBJ whole genome shotgun (WGS) entry which is preliminary data.</text>
</comment>
<name>A0A0K9NP85_ZOSMR</name>
<gene>
    <name evidence="2" type="ORF">ZOSMA_75G00220</name>
</gene>
<dbReference type="PANTHER" id="PTHR37193">
    <property type="entry name" value="ALPHA-1,6-MANNOSYL-GLYCOPROTEIN 2-BETA-N-ACETYLGLUCOSAMINYLTRANSFERASE"/>
    <property type="match status" value="1"/>
</dbReference>
<sequence length="158" mass="18211">MCFKFQEWWTYVCMGPPDPQPNWHLGMSGTQHRAVMWRVWKEGGTGFLYWGSNCYEKAMVPSSEVKFRRGLPPGDGVLFYPGEVFSSSHEPVASLRLERALSGLQDIEYLNLYSSRYGREEALALLVKTGIYLGPERYTRDHRSIDAMRAEIYRTCGQ</sequence>
<accession>A0A0K9NP85</accession>
<reference evidence="3" key="1">
    <citation type="journal article" date="2016" name="Nature">
        <title>The genome of the seagrass Zostera marina reveals angiosperm adaptation to the sea.</title>
        <authorList>
            <person name="Olsen J.L."/>
            <person name="Rouze P."/>
            <person name="Verhelst B."/>
            <person name="Lin Y.-C."/>
            <person name="Bayer T."/>
            <person name="Collen J."/>
            <person name="Dattolo E."/>
            <person name="De Paoli E."/>
            <person name="Dittami S."/>
            <person name="Maumus F."/>
            <person name="Michel G."/>
            <person name="Kersting A."/>
            <person name="Lauritano C."/>
            <person name="Lohaus R."/>
            <person name="Toepel M."/>
            <person name="Tonon T."/>
            <person name="Vanneste K."/>
            <person name="Amirebrahimi M."/>
            <person name="Brakel J."/>
            <person name="Bostroem C."/>
            <person name="Chovatia M."/>
            <person name="Grimwood J."/>
            <person name="Jenkins J.W."/>
            <person name="Jueterbock A."/>
            <person name="Mraz A."/>
            <person name="Stam W.T."/>
            <person name="Tice H."/>
            <person name="Bornberg-Bauer E."/>
            <person name="Green P.J."/>
            <person name="Pearson G.A."/>
            <person name="Procaccini G."/>
            <person name="Duarte C.M."/>
            <person name="Schmutz J."/>
            <person name="Reusch T.B.H."/>
            <person name="Van de Peer Y."/>
        </authorList>
    </citation>
    <scope>NUCLEOTIDE SEQUENCE [LARGE SCALE GENOMIC DNA]</scope>
    <source>
        <strain evidence="3">cv. Finnish</strain>
    </source>
</reference>
<evidence type="ECO:0000313" key="3">
    <source>
        <dbReference type="Proteomes" id="UP000036987"/>
    </source>
</evidence>
<feature type="domain" description="Glycoside hydrolase 123 catalytic" evidence="1">
    <location>
        <begin position="7"/>
        <end position="112"/>
    </location>
</feature>
<proteinExistence type="predicted"/>
<dbReference type="EMBL" id="LFYR01001913">
    <property type="protein sequence ID" value="KMZ58589.1"/>
    <property type="molecule type" value="Genomic_DNA"/>
</dbReference>
<evidence type="ECO:0000259" key="1">
    <source>
        <dbReference type="Pfam" id="PF13320"/>
    </source>
</evidence>
<dbReference type="OrthoDB" id="1860167at2759"/>
<evidence type="ECO:0000313" key="2">
    <source>
        <dbReference type="EMBL" id="KMZ58589.1"/>
    </source>
</evidence>